<dbReference type="EMBL" id="WHUW01000088">
    <property type="protein sequence ID" value="KAF8426175.1"/>
    <property type="molecule type" value="Genomic_DNA"/>
</dbReference>
<dbReference type="AlphaFoldDB" id="A0AAD4BFL7"/>
<evidence type="ECO:0000313" key="1">
    <source>
        <dbReference type="EMBL" id="KAF8426175.1"/>
    </source>
</evidence>
<proteinExistence type="predicted"/>
<keyword evidence="2" id="KW-1185">Reference proteome</keyword>
<sequence length="51" mass="5666">MHAFRSEFACWARTPLARLSVALCSTTPSLPCWNFCDLSSRPSWPSGCCTL</sequence>
<name>A0AAD4BFL7_BOLED</name>
<comment type="caution">
    <text evidence="1">The sequence shown here is derived from an EMBL/GenBank/DDBJ whole genome shotgun (WGS) entry which is preliminary data.</text>
</comment>
<dbReference type="Proteomes" id="UP001194468">
    <property type="component" value="Unassembled WGS sequence"/>
</dbReference>
<gene>
    <name evidence="1" type="ORF">L210DRAFT_3566222</name>
</gene>
<protein>
    <submittedName>
        <fullName evidence="1">Uncharacterized protein</fullName>
    </submittedName>
</protein>
<organism evidence="1 2">
    <name type="scientific">Boletus edulis BED1</name>
    <dbReference type="NCBI Taxonomy" id="1328754"/>
    <lineage>
        <taxon>Eukaryota</taxon>
        <taxon>Fungi</taxon>
        <taxon>Dikarya</taxon>
        <taxon>Basidiomycota</taxon>
        <taxon>Agaricomycotina</taxon>
        <taxon>Agaricomycetes</taxon>
        <taxon>Agaricomycetidae</taxon>
        <taxon>Boletales</taxon>
        <taxon>Boletineae</taxon>
        <taxon>Boletaceae</taxon>
        <taxon>Boletoideae</taxon>
        <taxon>Boletus</taxon>
    </lineage>
</organism>
<accession>A0AAD4BFL7</accession>
<evidence type="ECO:0000313" key="2">
    <source>
        <dbReference type="Proteomes" id="UP001194468"/>
    </source>
</evidence>
<reference evidence="1" key="2">
    <citation type="journal article" date="2020" name="Nat. Commun.">
        <title>Large-scale genome sequencing of mycorrhizal fungi provides insights into the early evolution of symbiotic traits.</title>
        <authorList>
            <person name="Miyauchi S."/>
            <person name="Kiss E."/>
            <person name="Kuo A."/>
            <person name="Drula E."/>
            <person name="Kohler A."/>
            <person name="Sanchez-Garcia M."/>
            <person name="Morin E."/>
            <person name="Andreopoulos B."/>
            <person name="Barry K.W."/>
            <person name="Bonito G."/>
            <person name="Buee M."/>
            <person name="Carver A."/>
            <person name="Chen C."/>
            <person name="Cichocki N."/>
            <person name="Clum A."/>
            <person name="Culley D."/>
            <person name="Crous P.W."/>
            <person name="Fauchery L."/>
            <person name="Girlanda M."/>
            <person name="Hayes R.D."/>
            <person name="Keri Z."/>
            <person name="LaButti K."/>
            <person name="Lipzen A."/>
            <person name="Lombard V."/>
            <person name="Magnuson J."/>
            <person name="Maillard F."/>
            <person name="Murat C."/>
            <person name="Nolan M."/>
            <person name="Ohm R.A."/>
            <person name="Pangilinan J."/>
            <person name="Pereira M.F."/>
            <person name="Perotto S."/>
            <person name="Peter M."/>
            <person name="Pfister S."/>
            <person name="Riley R."/>
            <person name="Sitrit Y."/>
            <person name="Stielow J.B."/>
            <person name="Szollosi G."/>
            <person name="Zifcakova L."/>
            <person name="Stursova M."/>
            <person name="Spatafora J.W."/>
            <person name="Tedersoo L."/>
            <person name="Vaario L.M."/>
            <person name="Yamada A."/>
            <person name="Yan M."/>
            <person name="Wang P."/>
            <person name="Xu J."/>
            <person name="Bruns T."/>
            <person name="Baldrian P."/>
            <person name="Vilgalys R."/>
            <person name="Dunand C."/>
            <person name="Henrissat B."/>
            <person name="Grigoriev I.V."/>
            <person name="Hibbett D."/>
            <person name="Nagy L.G."/>
            <person name="Martin F.M."/>
        </authorList>
    </citation>
    <scope>NUCLEOTIDE SEQUENCE</scope>
    <source>
        <strain evidence="1">BED1</strain>
    </source>
</reference>
<reference evidence="1" key="1">
    <citation type="submission" date="2019-10" db="EMBL/GenBank/DDBJ databases">
        <authorList>
            <consortium name="DOE Joint Genome Institute"/>
            <person name="Kuo A."/>
            <person name="Miyauchi S."/>
            <person name="Kiss E."/>
            <person name="Drula E."/>
            <person name="Kohler A."/>
            <person name="Sanchez-Garcia M."/>
            <person name="Andreopoulos B."/>
            <person name="Barry K.W."/>
            <person name="Bonito G."/>
            <person name="Buee M."/>
            <person name="Carver A."/>
            <person name="Chen C."/>
            <person name="Cichocki N."/>
            <person name="Clum A."/>
            <person name="Culley D."/>
            <person name="Crous P.W."/>
            <person name="Fauchery L."/>
            <person name="Girlanda M."/>
            <person name="Hayes R."/>
            <person name="Keri Z."/>
            <person name="LaButti K."/>
            <person name="Lipzen A."/>
            <person name="Lombard V."/>
            <person name="Magnuson J."/>
            <person name="Maillard F."/>
            <person name="Morin E."/>
            <person name="Murat C."/>
            <person name="Nolan M."/>
            <person name="Ohm R."/>
            <person name="Pangilinan J."/>
            <person name="Pereira M."/>
            <person name="Perotto S."/>
            <person name="Peter M."/>
            <person name="Riley R."/>
            <person name="Sitrit Y."/>
            <person name="Stielow B."/>
            <person name="Szollosi G."/>
            <person name="Zifcakova L."/>
            <person name="Stursova M."/>
            <person name="Spatafora J.W."/>
            <person name="Tedersoo L."/>
            <person name="Vaario L.-M."/>
            <person name="Yamada A."/>
            <person name="Yan M."/>
            <person name="Wang P."/>
            <person name="Xu J."/>
            <person name="Bruns T."/>
            <person name="Baldrian P."/>
            <person name="Vilgalys R."/>
            <person name="Henrissat B."/>
            <person name="Grigoriev I.V."/>
            <person name="Hibbett D."/>
            <person name="Nagy L.G."/>
            <person name="Martin F.M."/>
        </authorList>
    </citation>
    <scope>NUCLEOTIDE SEQUENCE</scope>
    <source>
        <strain evidence="1">BED1</strain>
    </source>
</reference>